<keyword evidence="2" id="KW-1185">Reference proteome</keyword>
<protein>
    <submittedName>
        <fullName evidence="1">Uncharacterized protein</fullName>
    </submittedName>
</protein>
<evidence type="ECO:0000313" key="1">
    <source>
        <dbReference type="EMBL" id="REG90977.1"/>
    </source>
</evidence>
<proteinExistence type="predicted"/>
<name>A0A3E0DY05_9BACT</name>
<accession>A0A3E0DY05</accession>
<dbReference type="EMBL" id="QUNF01000005">
    <property type="protein sequence ID" value="REG90977.1"/>
    <property type="molecule type" value="Genomic_DNA"/>
</dbReference>
<comment type="caution">
    <text evidence="1">The sequence shown here is derived from an EMBL/GenBank/DDBJ whole genome shotgun (WGS) entry which is preliminary data.</text>
</comment>
<sequence>MLSRFVKLRYTYPILAYFLTVLKVREEYIYIPQLKGQID</sequence>
<evidence type="ECO:0000313" key="2">
    <source>
        <dbReference type="Proteomes" id="UP000256405"/>
    </source>
</evidence>
<reference evidence="1 2" key="1">
    <citation type="submission" date="2018-08" db="EMBL/GenBank/DDBJ databases">
        <title>Genomic Encyclopedia of Archaeal and Bacterial Type Strains, Phase II (KMG-II): from individual species to whole genera.</title>
        <authorList>
            <person name="Goeker M."/>
        </authorList>
    </citation>
    <scope>NUCLEOTIDE SEQUENCE [LARGE SCALE GENOMIC DNA]</scope>
    <source>
        <strain evidence="1 2">DSM 15986</strain>
    </source>
</reference>
<dbReference type="AlphaFoldDB" id="A0A3E0DY05"/>
<gene>
    <name evidence="1" type="ORF">C8N25_10585</name>
</gene>
<organism evidence="1 2">
    <name type="scientific">Algoriphagus antarcticus</name>
    <dbReference type="NCBI Taxonomy" id="238540"/>
    <lineage>
        <taxon>Bacteria</taxon>
        <taxon>Pseudomonadati</taxon>
        <taxon>Bacteroidota</taxon>
        <taxon>Cytophagia</taxon>
        <taxon>Cytophagales</taxon>
        <taxon>Cyclobacteriaceae</taxon>
        <taxon>Algoriphagus</taxon>
    </lineage>
</organism>
<dbReference type="Proteomes" id="UP000256405">
    <property type="component" value="Unassembled WGS sequence"/>
</dbReference>